<keyword evidence="4 12" id="KW-0004">4Fe-4S</keyword>
<evidence type="ECO:0000256" key="10">
    <source>
        <dbReference type="ARBA" id="ARBA00023239"/>
    </source>
</evidence>
<evidence type="ECO:0000256" key="6">
    <source>
        <dbReference type="ARBA" id="ARBA00022723"/>
    </source>
</evidence>
<dbReference type="GO" id="GO:0051539">
    <property type="term" value="F:4 iron, 4 sulfur cluster binding"/>
    <property type="evidence" value="ECO:0007669"/>
    <property type="project" value="UniProtKB-KW"/>
</dbReference>
<dbReference type="NCBIfam" id="TIGR01341">
    <property type="entry name" value="aconitase_1"/>
    <property type="match status" value="1"/>
</dbReference>
<comment type="function">
    <text evidence="12">Catalyzes the isomerization of citrate to isocitrate via cis-aconitate.</text>
</comment>
<dbReference type="CDD" id="cd01586">
    <property type="entry name" value="AcnA_IRP"/>
    <property type="match status" value="1"/>
</dbReference>
<evidence type="ECO:0000256" key="7">
    <source>
        <dbReference type="ARBA" id="ARBA00022884"/>
    </source>
</evidence>
<sequence>MSSHLRDTCLDTLTVRQQIYHYYSLPKAAKTLGNIDKLPKSLKVLLENLLRHQDGETVEQDDLQAVVDWLKTGHVDREIAYRPARVLMQDFTGVPAVVDLAAMRAAVKRLGGDVNKVNPLSPVDLVIDHSVTVDHFGDRQALADNTQLEMARNRERYEFLRWGQHAFSHFSVVPPGTGICHQVNLEYLAKAIWYEKQGDKQFAYPDTLVGTDSHTTMINGLGVLGWGVGGIEAEAAMLGQPVSMLIPDVVGVKLSGKMREGITATDLVLTVTQMLRKHGVVGKFVEFYGDGLDSLPLADRATIANMAPEYGATCGFFPIDNITLDYMRLTNRAEEQIALVEAYSKQQGLWRNTGDEPVFTSQLALDLATVETSLAGPKRPQDRVPLAGVPDAFKASRELDVSSVKNRSDYEAFTLGGETHRLHQGAVVIAAITSCTNTSNPSVLMTAGLLAKNAVERGLKTKPWVKTSLAPGSRVVTDYYAKAGLTSYLDELGFNLVGYGCTTCIGNSGPLPDAIEAAIKAGDLTVGAVLSGNRNFEGRIHPLVKTNWLASPPLVVAYALAGNMNVDLTQEPLGEDRDGKAVYLKDIWPSTKAVADAVLHVSAGMFHQQYAAVFEGTQEWQEIEVDNNPTYQWPEESTYIRQTPFFLDMGKEPEPVQDIHNARILAMLGDSVTTDHISPAGNIKRDSPAGKYLLERGVETTEFNSYGSRRGNHEVMMRGTFANIRIRNEMVVGKEGGYTRHIPSQNEMTIYDAAMRYKEEGVPLALFAGKEYGSGSSRDWAAKGPRLLGVRVVIAESFERIHRSNLIGMGILPLEFPDGMTRKTLQLTGDEQISITGLNQLTPGATVEVNITGADGNTQTIKTRCRIDTRNELTYYQNDGILHYVIRNML</sequence>
<dbReference type="UniPathway" id="UPA00223">
    <property type="reaction ID" value="UER00718"/>
</dbReference>
<evidence type="ECO:0000256" key="12">
    <source>
        <dbReference type="RuleBase" id="RU361275"/>
    </source>
</evidence>
<keyword evidence="10 12" id="KW-0456">Lyase</keyword>
<dbReference type="STRING" id="1905730.W5S_2627"/>
<dbReference type="InterPro" id="IPR000573">
    <property type="entry name" value="AconitaseA/IPMdHydase_ssu_swvl"/>
</dbReference>
<dbReference type="SUPFAM" id="SSF53732">
    <property type="entry name" value="Aconitase iron-sulfur domain"/>
    <property type="match status" value="1"/>
</dbReference>
<organism evidence="15 16">
    <name type="scientific">Pectobacterium parmentieri</name>
    <dbReference type="NCBI Taxonomy" id="1905730"/>
    <lineage>
        <taxon>Bacteria</taxon>
        <taxon>Pseudomonadati</taxon>
        <taxon>Pseudomonadota</taxon>
        <taxon>Gammaproteobacteria</taxon>
        <taxon>Enterobacterales</taxon>
        <taxon>Pectobacteriaceae</taxon>
        <taxon>Pectobacterium</taxon>
    </lineage>
</organism>
<dbReference type="HOGENOM" id="CLU_013476_2_1_6"/>
<evidence type="ECO:0000256" key="1">
    <source>
        <dbReference type="ARBA" id="ARBA00001966"/>
    </source>
</evidence>
<dbReference type="FunFam" id="3.30.499.10:FF:000002">
    <property type="entry name" value="Aconitate hydratase"/>
    <property type="match status" value="1"/>
</dbReference>
<dbReference type="Gene3D" id="3.30.499.10">
    <property type="entry name" value="Aconitase, domain 3"/>
    <property type="match status" value="2"/>
</dbReference>
<dbReference type="GO" id="GO:0046872">
    <property type="term" value="F:metal ion binding"/>
    <property type="evidence" value="ECO:0007669"/>
    <property type="project" value="UniProtKB-KW"/>
</dbReference>
<dbReference type="CDD" id="cd01580">
    <property type="entry name" value="AcnA_IRP_Swivel"/>
    <property type="match status" value="1"/>
</dbReference>
<keyword evidence="9 12" id="KW-0411">Iron-sulfur</keyword>
<evidence type="ECO:0000256" key="9">
    <source>
        <dbReference type="ARBA" id="ARBA00023014"/>
    </source>
</evidence>
<accession>A0A0H3I657</accession>
<evidence type="ECO:0000256" key="8">
    <source>
        <dbReference type="ARBA" id="ARBA00023004"/>
    </source>
</evidence>
<evidence type="ECO:0000259" key="13">
    <source>
        <dbReference type="Pfam" id="PF00330"/>
    </source>
</evidence>
<dbReference type="GO" id="GO:0006099">
    <property type="term" value="P:tricarboxylic acid cycle"/>
    <property type="evidence" value="ECO:0007669"/>
    <property type="project" value="UniProtKB-UniPathway"/>
</dbReference>
<dbReference type="PANTHER" id="PTHR11670">
    <property type="entry name" value="ACONITASE/IRON-RESPONSIVE ELEMENT FAMILY MEMBER"/>
    <property type="match status" value="1"/>
</dbReference>
<evidence type="ECO:0000256" key="3">
    <source>
        <dbReference type="ARBA" id="ARBA00007185"/>
    </source>
</evidence>
<dbReference type="EMBL" id="CP003415">
    <property type="protein sequence ID" value="AFI90715.1"/>
    <property type="molecule type" value="Genomic_DNA"/>
</dbReference>
<keyword evidence="7" id="KW-0694">RNA-binding</keyword>
<gene>
    <name evidence="15" type="ordered locus">W5S_2627</name>
</gene>
<evidence type="ECO:0000256" key="5">
    <source>
        <dbReference type="ARBA" id="ARBA00022532"/>
    </source>
</evidence>
<dbReference type="InterPro" id="IPR018136">
    <property type="entry name" value="Aconitase_4Fe-4S_BS"/>
</dbReference>
<keyword evidence="6" id="KW-0479">Metal-binding</keyword>
<dbReference type="FunFam" id="3.20.19.10:FF:000001">
    <property type="entry name" value="Aconitate hydratase"/>
    <property type="match status" value="1"/>
</dbReference>
<comment type="catalytic activity">
    <reaction evidence="11 12">
        <text>citrate = D-threo-isocitrate</text>
        <dbReference type="Rhea" id="RHEA:10336"/>
        <dbReference type="ChEBI" id="CHEBI:15562"/>
        <dbReference type="ChEBI" id="CHEBI:16947"/>
        <dbReference type="EC" id="4.2.1.3"/>
    </reaction>
</comment>
<dbReference type="KEGG" id="pec:W5S_2627"/>
<name>A0A0H3I657_PECPM</name>
<dbReference type="InterPro" id="IPR044137">
    <property type="entry name" value="AcnA_IRP_Swivel"/>
</dbReference>
<dbReference type="AlphaFoldDB" id="A0A0H3I657"/>
<comment type="similarity">
    <text evidence="3 12">Belongs to the aconitase/IPM isomerase family.</text>
</comment>
<dbReference type="PRINTS" id="PR00415">
    <property type="entry name" value="ACONITASE"/>
</dbReference>
<dbReference type="InterPro" id="IPR036008">
    <property type="entry name" value="Aconitase_4Fe-4S_dom"/>
</dbReference>
<dbReference type="Gene3D" id="6.10.190.10">
    <property type="match status" value="1"/>
</dbReference>
<dbReference type="InterPro" id="IPR001030">
    <property type="entry name" value="Acoase/IPM_deHydtase_lsu_aba"/>
</dbReference>
<evidence type="ECO:0000313" key="16">
    <source>
        <dbReference type="Proteomes" id="UP000008044"/>
    </source>
</evidence>
<dbReference type="Proteomes" id="UP000008044">
    <property type="component" value="Chromosome"/>
</dbReference>
<evidence type="ECO:0000313" key="15">
    <source>
        <dbReference type="EMBL" id="AFI90715.1"/>
    </source>
</evidence>
<evidence type="ECO:0000256" key="2">
    <source>
        <dbReference type="ARBA" id="ARBA00004717"/>
    </source>
</evidence>
<dbReference type="PROSITE" id="PS01244">
    <property type="entry name" value="ACONITASE_2"/>
    <property type="match status" value="1"/>
</dbReference>
<proteinExistence type="inferred from homology"/>
<keyword evidence="8 12" id="KW-0408">Iron</keyword>
<dbReference type="GO" id="GO:0003723">
    <property type="term" value="F:RNA binding"/>
    <property type="evidence" value="ECO:0007669"/>
    <property type="project" value="UniProtKB-KW"/>
</dbReference>
<evidence type="ECO:0000259" key="14">
    <source>
        <dbReference type="Pfam" id="PF00694"/>
    </source>
</evidence>
<dbReference type="FunFam" id="3.30.499.10:FF:000009">
    <property type="entry name" value="Aconitate hydratase"/>
    <property type="match status" value="1"/>
</dbReference>
<dbReference type="InterPro" id="IPR015931">
    <property type="entry name" value="Acnase/IPM_dHydase_lsu_aba_1/3"/>
</dbReference>
<dbReference type="PROSITE" id="PS00450">
    <property type="entry name" value="ACONITASE_1"/>
    <property type="match status" value="1"/>
</dbReference>
<dbReference type="Gene3D" id="3.20.19.10">
    <property type="entry name" value="Aconitase, domain 4"/>
    <property type="match status" value="1"/>
</dbReference>
<dbReference type="SUPFAM" id="SSF52016">
    <property type="entry name" value="LeuD/IlvD-like"/>
    <property type="match status" value="1"/>
</dbReference>
<dbReference type="RefSeq" id="WP_014700280.1">
    <property type="nucleotide sequence ID" value="NC_017845.1"/>
</dbReference>
<feature type="domain" description="Aconitase A/isopropylmalate dehydratase small subunit swivel" evidence="14">
    <location>
        <begin position="691"/>
        <end position="818"/>
    </location>
</feature>
<dbReference type="InterPro" id="IPR015928">
    <property type="entry name" value="Aconitase/3IPM_dehydase_swvl"/>
</dbReference>
<evidence type="ECO:0000256" key="11">
    <source>
        <dbReference type="ARBA" id="ARBA00023501"/>
    </source>
</evidence>
<dbReference type="NCBIfam" id="NF006757">
    <property type="entry name" value="PRK09277.1"/>
    <property type="match status" value="1"/>
</dbReference>
<feature type="domain" description="Aconitase/3-isopropylmalate dehydratase large subunit alpha/beta/alpha" evidence="13">
    <location>
        <begin position="76"/>
        <end position="562"/>
    </location>
</feature>
<protein>
    <recommendedName>
        <fullName evidence="12">Aconitate hydratase</fullName>
        <shortName evidence="12">Aconitase</shortName>
        <ecNumber evidence="12">4.2.1.3</ecNumber>
    </recommendedName>
</protein>
<dbReference type="InterPro" id="IPR006249">
    <property type="entry name" value="Aconitase/IRP2"/>
</dbReference>
<comment type="cofactor">
    <cofactor evidence="1">
        <name>[4Fe-4S] cluster</name>
        <dbReference type="ChEBI" id="CHEBI:49883"/>
    </cofactor>
</comment>
<evidence type="ECO:0000256" key="4">
    <source>
        <dbReference type="ARBA" id="ARBA00022485"/>
    </source>
</evidence>
<dbReference type="GO" id="GO:0003994">
    <property type="term" value="F:aconitate hydratase activity"/>
    <property type="evidence" value="ECO:0007669"/>
    <property type="project" value="UniProtKB-EC"/>
</dbReference>
<keyword evidence="5" id="KW-0816">Tricarboxylic acid cycle</keyword>
<dbReference type="EC" id="4.2.1.3" evidence="12"/>
<dbReference type="eggNOG" id="COG1048">
    <property type="taxonomic scope" value="Bacteria"/>
</dbReference>
<comment type="pathway">
    <text evidence="2">Carbohydrate metabolism; tricarboxylic acid cycle; isocitrate from oxaloacetate: step 2/2.</text>
</comment>
<reference evidence="15 16" key="1">
    <citation type="journal article" date="2012" name="J. Bacteriol.">
        <title>Genome sequence of Pectobacterium sp. strain SCC3193.</title>
        <authorList>
            <person name="Koskinen J.P."/>
            <person name="Laine P."/>
            <person name="Niemi O."/>
            <person name="Nykyri J."/>
            <person name="Harjunpaa H."/>
            <person name="Auvinen P."/>
            <person name="Paulin L."/>
            <person name="Pirhonen M."/>
            <person name="Palva T."/>
            <person name="Holm L."/>
        </authorList>
    </citation>
    <scope>NUCLEOTIDE SEQUENCE [LARGE SCALE GENOMIC DNA]</scope>
    <source>
        <strain evidence="15 16">SCC3193</strain>
    </source>
</reference>
<dbReference type="Pfam" id="PF00694">
    <property type="entry name" value="Aconitase_C"/>
    <property type="match status" value="1"/>
</dbReference>
<dbReference type="Pfam" id="PF00330">
    <property type="entry name" value="Aconitase"/>
    <property type="match status" value="1"/>
</dbReference>
<dbReference type="PATRIC" id="fig|1166016.3.peg.2657"/>
<dbReference type="NCBIfam" id="NF009520">
    <property type="entry name" value="PRK12881.1"/>
    <property type="match status" value="1"/>
</dbReference>